<reference evidence="1" key="1">
    <citation type="journal article" date="2021" name="PeerJ">
        <title>Extensive microbial diversity within the chicken gut microbiome revealed by metagenomics and culture.</title>
        <authorList>
            <person name="Gilroy R."/>
            <person name="Ravi A."/>
            <person name="Getino M."/>
            <person name="Pursley I."/>
            <person name="Horton D.L."/>
            <person name="Alikhan N.F."/>
            <person name="Baker D."/>
            <person name="Gharbi K."/>
            <person name="Hall N."/>
            <person name="Watson M."/>
            <person name="Adriaenssens E.M."/>
            <person name="Foster-Nyarko E."/>
            <person name="Jarju S."/>
            <person name="Secka A."/>
            <person name="Antonio M."/>
            <person name="Oren A."/>
            <person name="Chaudhuri R.R."/>
            <person name="La Ragione R."/>
            <person name="Hildebrand F."/>
            <person name="Pallen M.J."/>
        </authorList>
    </citation>
    <scope>NUCLEOTIDE SEQUENCE</scope>
    <source>
        <strain evidence="1">A5-1222</strain>
    </source>
</reference>
<dbReference type="AlphaFoldDB" id="A0A9E2NVZ7"/>
<dbReference type="GO" id="GO:0005975">
    <property type="term" value="P:carbohydrate metabolic process"/>
    <property type="evidence" value="ECO:0007669"/>
    <property type="project" value="InterPro"/>
</dbReference>
<dbReference type="EMBL" id="JAHLFM010000022">
    <property type="protein sequence ID" value="MBU3830811.1"/>
    <property type="molecule type" value="Genomic_DNA"/>
</dbReference>
<dbReference type="Gene3D" id="3.40.1400.10">
    <property type="entry name" value="Sugar-phosphate isomerase, RpiB/LacA/LacB"/>
    <property type="match status" value="1"/>
</dbReference>
<proteinExistence type="predicted"/>
<dbReference type="InterPro" id="IPR036569">
    <property type="entry name" value="RpiB_LacA_LacB_sf"/>
</dbReference>
<sequence>MKINFINLEKYKQINFEIINLNINNSMRPKIFICANANSKYIQRDLMNKLIDMRYDVEIYDPTSDFVLNVYKLASSIKMYENQKIGIVLCNTAITIQEITNNFYEIKNLIVSKQNKFVKTQYENSNMITVGIEEWSPDDIIKICLFYIQNVFLFNK</sequence>
<protein>
    <submittedName>
        <fullName evidence="1">Uncharacterized protein</fullName>
    </submittedName>
</protein>
<comment type="caution">
    <text evidence="1">The sequence shown here is derived from an EMBL/GenBank/DDBJ whole genome shotgun (WGS) entry which is preliminary data.</text>
</comment>
<evidence type="ECO:0000313" key="2">
    <source>
        <dbReference type="Proteomes" id="UP000824247"/>
    </source>
</evidence>
<accession>A0A9E2NVZ7</accession>
<gene>
    <name evidence="1" type="ORF">H9897_01495</name>
</gene>
<evidence type="ECO:0000313" key="1">
    <source>
        <dbReference type="EMBL" id="MBU3830811.1"/>
    </source>
</evidence>
<reference evidence="1" key="2">
    <citation type="submission" date="2021-04" db="EMBL/GenBank/DDBJ databases">
        <authorList>
            <person name="Gilroy R."/>
        </authorList>
    </citation>
    <scope>NUCLEOTIDE SEQUENCE</scope>
    <source>
        <strain evidence="1">A5-1222</strain>
    </source>
</reference>
<organism evidence="1 2">
    <name type="scientific">Candidatus Ureaplasma intestinipullorum</name>
    <dbReference type="NCBI Taxonomy" id="2838770"/>
    <lineage>
        <taxon>Bacteria</taxon>
        <taxon>Bacillati</taxon>
        <taxon>Mycoplasmatota</taxon>
        <taxon>Mycoplasmoidales</taxon>
        <taxon>Mycoplasmoidaceae</taxon>
        <taxon>Ureaplasma</taxon>
    </lineage>
</organism>
<dbReference type="GO" id="GO:0016853">
    <property type="term" value="F:isomerase activity"/>
    <property type="evidence" value="ECO:0007669"/>
    <property type="project" value="InterPro"/>
</dbReference>
<name>A0A9E2NVZ7_9BACT</name>
<dbReference type="Proteomes" id="UP000824247">
    <property type="component" value="Unassembled WGS sequence"/>
</dbReference>